<feature type="chain" id="PRO_5008276621" description="ShKT domain-containing protein" evidence="1">
    <location>
        <begin position="23"/>
        <end position="79"/>
    </location>
</feature>
<evidence type="ECO:0000313" key="3">
    <source>
        <dbReference type="Proteomes" id="UP000078512"/>
    </source>
</evidence>
<organism evidence="2 3">
    <name type="scientific">Linnemannia elongata AG-77</name>
    <dbReference type="NCBI Taxonomy" id="1314771"/>
    <lineage>
        <taxon>Eukaryota</taxon>
        <taxon>Fungi</taxon>
        <taxon>Fungi incertae sedis</taxon>
        <taxon>Mucoromycota</taxon>
        <taxon>Mortierellomycotina</taxon>
        <taxon>Mortierellomycetes</taxon>
        <taxon>Mortierellales</taxon>
        <taxon>Mortierellaceae</taxon>
        <taxon>Linnemannia</taxon>
    </lineage>
</organism>
<evidence type="ECO:0000256" key="1">
    <source>
        <dbReference type="SAM" id="SignalP"/>
    </source>
</evidence>
<evidence type="ECO:0000313" key="2">
    <source>
        <dbReference type="EMBL" id="OAQ32084.1"/>
    </source>
</evidence>
<dbReference type="Proteomes" id="UP000078512">
    <property type="component" value="Unassembled WGS sequence"/>
</dbReference>
<accession>A0A197K6L9</accession>
<dbReference type="AlphaFoldDB" id="A0A197K6L9"/>
<keyword evidence="3" id="KW-1185">Reference proteome</keyword>
<reference evidence="2 3" key="1">
    <citation type="submission" date="2016-05" db="EMBL/GenBank/DDBJ databases">
        <title>Genome sequencing reveals origins of a unique bacterial endosymbiosis in the earliest lineages of terrestrial Fungi.</title>
        <authorList>
            <consortium name="DOE Joint Genome Institute"/>
            <person name="Uehling J."/>
            <person name="Gryganskyi A."/>
            <person name="Hameed K."/>
            <person name="Tschaplinski T."/>
            <person name="Misztal P."/>
            <person name="Wu S."/>
            <person name="Desiro A."/>
            <person name="Vande Pol N."/>
            <person name="Du Z.-Y."/>
            <person name="Zienkiewicz A."/>
            <person name="Zienkiewicz K."/>
            <person name="Morin E."/>
            <person name="Tisserant E."/>
            <person name="Splivallo R."/>
            <person name="Hainaut M."/>
            <person name="Henrissat B."/>
            <person name="Ohm R."/>
            <person name="Kuo A."/>
            <person name="Yan J."/>
            <person name="Lipzen A."/>
            <person name="Nolan M."/>
            <person name="Labutti K."/>
            <person name="Barry K."/>
            <person name="Goldstein A."/>
            <person name="Labbe J."/>
            <person name="Schadt C."/>
            <person name="Tuskan G."/>
            <person name="Grigoriev I."/>
            <person name="Martin F."/>
            <person name="Vilgalys R."/>
            <person name="Bonito G."/>
        </authorList>
    </citation>
    <scope>NUCLEOTIDE SEQUENCE [LARGE SCALE GENOMIC DNA]</scope>
    <source>
        <strain evidence="2 3">AG-77</strain>
    </source>
</reference>
<dbReference type="EMBL" id="KV442026">
    <property type="protein sequence ID" value="OAQ32084.1"/>
    <property type="molecule type" value="Genomic_DNA"/>
</dbReference>
<keyword evidence="1" id="KW-0732">Signal</keyword>
<evidence type="ECO:0008006" key="4">
    <source>
        <dbReference type="Google" id="ProtNLM"/>
    </source>
</evidence>
<feature type="signal peptide" evidence="1">
    <location>
        <begin position="1"/>
        <end position="22"/>
    </location>
</feature>
<protein>
    <recommendedName>
        <fullName evidence="4">ShKT domain-containing protein</fullName>
    </recommendedName>
</protein>
<proteinExistence type="predicted"/>
<gene>
    <name evidence="2" type="ORF">K457DRAFT_16534</name>
</gene>
<name>A0A197K6L9_9FUNG</name>
<sequence length="79" mass="8758">MISTRAFTAFLFVAVLALTVQAVPVKRGDYTFEECMSVCEAQNKWCSSAKKRDGSPMFTNCAEISGQCRTSCNFQFGKI</sequence>